<feature type="compositionally biased region" description="Basic residues" evidence="1">
    <location>
        <begin position="13"/>
        <end position="26"/>
    </location>
</feature>
<dbReference type="AlphaFoldDB" id="A0A5P1EAJ2"/>
<protein>
    <recommendedName>
        <fullName evidence="4">DNA topoisomerase VI subunit B transducer domain-containing protein</fullName>
    </recommendedName>
</protein>
<dbReference type="PANTHER" id="PTHR48444">
    <property type="entry name" value="DNA TOPOISOMERASE 6 SUBUNIT B"/>
    <property type="match status" value="1"/>
</dbReference>
<gene>
    <name evidence="2" type="ORF">A4U43_C07F9110</name>
</gene>
<dbReference type="Gramene" id="ONK62882">
    <property type="protein sequence ID" value="ONK62882"/>
    <property type="gene ID" value="A4U43_C07F9110"/>
</dbReference>
<dbReference type="Proteomes" id="UP000243459">
    <property type="component" value="Chromosome 7"/>
</dbReference>
<dbReference type="Gene3D" id="3.30.565.10">
    <property type="entry name" value="Histidine kinase-like ATPase, C-terminal domain"/>
    <property type="match status" value="1"/>
</dbReference>
<evidence type="ECO:0000313" key="2">
    <source>
        <dbReference type="EMBL" id="ONK62882.1"/>
    </source>
</evidence>
<organism evidence="2 3">
    <name type="scientific">Asparagus officinalis</name>
    <name type="common">Garden asparagus</name>
    <dbReference type="NCBI Taxonomy" id="4686"/>
    <lineage>
        <taxon>Eukaryota</taxon>
        <taxon>Viridiplantae</taxon>
        <taxon>Streptophyta</taxon>
        <taxon>Embryophyta</taxon>
        <taxon>Tracheophyta</taxon>
        <taxon>Spermatophyta</taxon>
        <taxon>Magnoliopsida</taxon>
        <taxon>Liliopsida</taxon>
        <taxon>Asparagales</taxon>
        <taxon>Asparagaceae</taxon>
        <taxon>Asparagoideae</taxon>
        <taxon>Asparagus</taxon>
    </lineage>
</organism>
<dbReference type="InterPro" id="IPR036890">
    <property type="entry name" value="HATPase_C_sf"/>
</dbReference>
<dbReference type="EMBL" id="CM007387">
    <property type="protein sequence ID" value="ONK62882.1"/>
    <property type="molecule type" value="Genomic_DNA"/>
</dbReference>
<keyword evidence="3" id="KW-1185">Reference proteome</keyword>
<feature type="region of interest" description="Disordered" evidence="1">
    <location>
        <begin position="1"/>
        <end position="26"/>
    </location>
</feature>
<evidence type="ECO:0008006" key="4">
    <source>
        <dbReference type="Google" id="ProtNLM"/>
    </source>
</evidence>
<accession>A0A5P1EAJ2</accession>
<name>A0A5P1EAJ2_ASPOF</name>
<evidence type="ECO:0000313" key="3">
    <source>
        <dbReference type="Proteomes" id="UP000243459"/>
    </source>
</evidence>
<proteinExistence type="predicted"/>
<sequence length="88" mass="9640">MGSGESPEEPKKGRSKTPKKTKKSVLKQKSPVEFFVENKNIAGFDKPGKSLCTTVRELVENSLDSAESISELPIIAITMSNGKEKLFL</sequence>
<evidence type="ECO:0000256" key="1">
    <source>
        <dbReference type="SAM" id="MobiDB-lite"/>
    </source>
</evidence>
<reference evidence="3" key="1">
    <citation type="journal article" date="2017" name="Nat. Commun.">
        <title>The asparagus genome sheds light on the origin and evolution of a young Y chromosome.</title>
        <authorList>
            <person name="Harkess A."/>
            <person name="Zhou J."/>
            <person name="Xu C."/>
            <person name="Bowers J.E."/>
            <person name="Van der Hulst R."/>
            <person name="Ayyampalayam S."/>
            <person name="Mercati F."/>
            <person name="Riccardi P."/>
            <person name="McKain M.R."/>
            <person name="Kakrana A."/>
            <person name="Tang H."/>
            <person name="Ray J."/>
            <person name="Groenendijk J."/>
            <person name="Arikit S."/>
            <person name="Mathioni S.M."/>
            <person name="Nakano M."/>
            <person name="Shan H."/>
            <person name="Telgmann-Rauber A."/>
            <person name="Kanno A."/>
            <person name="Yue Z."/>
            <person name="Chen H."/>
            <person name="Li W."/>
            <person name="Chen Y."/>
            <person name="Xu X."/>
            <person name="Zhang Y."/>
            <person name="Luo S."/>
            <person name="Chen H."/>
            <person name="Gao J."/>
            <person name="Mao Z."/>
            <person name="Pires J.C."/>
            <person name="Luo M."/>
            <person name="Kudrna D."/>
            <person name="Wing R.A."/>
            <person name="Meyers B.C."/>
            <person name="Yi K."/>
            <person name="Kong H."/>
            <person name="Lavrijsen P."/>
            <person name="Sunseri F."/>
            <person name="Falavigna A."/>
            <person name="Ye Y."/>
            <person name="Leebens-Mack J.H."/>
            <person name="Chen G."/>
        </authorList>
    </citation>
    <scope>NUCLEOTIDE SEQUENCE [LARGE SCALE GENOMIC DNA]</scope>
    <source>
        <strain evidence="3">cv. DH0086</strain>
    </source>
</reference>
<dbReference type="PANTHER" id="PTHR48444:SF1">
    <property type="entry name" value="DNA TOPOISOMERASE 6 SUBUNIT B"/>
    <property type="match status" value="1"/>
</dbReference>